<keyword evidence="5 9" id="KW-0812">Transmembrane</keyword>
<evidence type="ECO:0000256" key="1">
    <source>
        <dbReference type="ARBA" id="ARBA00004651"/>
    </source>
</evidence>
<evidence type="ECO:0000256" key="5">
    <source>
        <dbReference type="ARBA" id="ARBA00022692"/>
    </source>
</evidence>
<feature type="transmembrane region" description="Helical" evidence="9">
    <location>
        <begin position="265"/>
        <end position="287"/>
    </location>
</feature>
<proteinExistence type="inferred from homology"/>
<evidence type="ECO:0000256" key="6">
    <source>
        <dbReference type="ARBA" id="ARBA00022989"/>
    </source>
</evidence>
<dbReference type="KEGG" id="tfl:RPIT_11335"/>
<dbReference type="AlphaFoldDB" id="A0A1Q2CGZ1"/>
<feature type="transmembrane region" description="Helical" evidence="9">
    <location>
        <begin position="331"/>
        <end position="362"/>
    </location>
</feature>
<evidence type="ECO:0000313" key="10">
    <source>
        <dbReference type="EMBL" id="AQP45315.1"/>
    </source>
</evidence>
<evidence type="ECO:0000256" key="3">
    <source>
        <dbReference type="ARBA" id="ARBA00022448"/>
    </source>
</evidence>
<feature type="transmembrane region" description="Helical" evidence="9">
    <location>
        <begin position="35"/>
        <end position="56"/>
    </location>
</feature>
<comment type="similarity">
    <text evidence="2">Belongs to the autoinducer-2 exporter (AI-2E) (TC 2.A.86) family.</text>
</comment>
<dbReference type="Pfam" id="PF01594">
    <property type="entry name" value="AI-2E_transport"/>
    <property type="match status" value="1"/>
</dbReference>
<feature type="transmembrane region" description="Helical" evidence="9">
    <location>
        <begin position="90"/>
        <end position="113"/>
    </location>
</feature>
<evidence type="ECO:0000256" key="8">
    <source>
        <dbReference type="SAM" id="MobiDB-lite"/>
    </source>
</evidence>
<dbReference type="STRING" id="1610493.RPIT_11335"/>
<evidence type="ECO:0000256" key="2">
    <source>
        <dbReference type="ARBA" id="ARBA00009773"/>
    </source>
</evidence>
<evidence type="ECO:0000256" key="4">
    <source>
        <dbReference type="ARBA" id="ARBA00022475"/>
    </source>
</evidence>
<feature type="transmembrane region" description="Helical" evidence="9">
    <location>
        <begin position="179"/>
        <end position="197"/>
    </location>
</feature>
<sequence length="450" mass="48081">MAPQPEGEATGALPEHDPNEPVDRAEVIGSGMRTLAIWSGYFLLVAAATLVIGWVFSKFWEGLLPVVLALLVASVLWPVTAALKRIGVPYALGAAISLLGGIGIFAGLISLIAPGVASQWPDLSSRAVQGVRRLQEWAAGPPLNLRDEQLNEWITQGLDFLQARSGDIASQALSLGGSLGSGVVTMLLTLVLTFFFLKDGHQFLALVRRVVGRRAGFHATELLTRLWLTVSGYIRTQAIVSFVDALFIGLGLLVLGVPLAFPLTVLTFIAGFIPIVGAFTAGALAVLVALVSNGLTTAALVLGLIILVQQIEGNVLQPLLQSKVMQLHPVVVMLAVLLGAAWFNIIGAFLAVPVAAAIAVFLRYLGDLIDLRTGERSSDDIDWATDDGKSVGWEWEKAAVFFRAILRKNRPDNSGDAVLTDAGAGLDEAERATIRSRLRRLARRRNTHDA</sequence>
<evidence type="ECO:0000256" key="7">
    <source>
        <dbReference type="ARBA" id="ARBA00023136"/>
    </source>
</evidence>
<dbReference type="GO" id="GO:0005886">
    <property type="term" value="C:plasma membrane"/>
    <property type="evidence" value="ECO:0007669"/>
    <property type="project" value="UniProtKB-SubCell"/>
</dbReference>
<dbReference type="EMBL" id="CP019605">
    <property type="protein sequence ID" value="AQP45315.1"/>
    <property type="molecule type" value="Genomic_DNA"/>
</dbReference>
<accession>A0A1Q2CGZ1</accession>
<feature type="transmembrane region" description="Helical" evidence="9">
    <location>
        <begin position="238"/>
        <end position="259"/>
    </location>
</feature>
<feature type="region of interest" description="Disordered" evidence="8">
    <location>
        <begin position="1"/>
        <end position="21"/>
    </location>
</feature>
<keyword evidence="6 9" id="KW-1133">Transmembrane helix</keyword>
<keyword evidence="4" id="KW-1003">Cell membrane</keyword>
<dbReference type="PANTHER" id="PTHR21716">
    <property type="entry name" value="TRANSMEMBRANE PROTEIN"/>
    <property type="match status" value="1"/>
</dbReference>
<dbReference type="GO" id="GO:0055085">
    <property type="term" value="P:transmembrane transport"/>
    <property type="evidence" value="ECO:0007669"/>
    <property type="project" value="TreeGrafter"/>
</dbReference>
<dbReference type="PANTHER" id="PTHR21716:SF53">
    <property type="entry name" value="PERMEASE PERM-RELATED"/>
    <property type="match status" value="1"/>
</dbReference>
<feature type="transmembrane region" description="Helical" evidence="9">
    <location>
        <begin position="62"/>
        <end position="83"/>
    </location>
</feature>
<comment type="subcellular location">
    <subcellularLocation>
        <location evidence="1">Cell membrane</location>
        <topology evidence="1">Multi-pass membrane protein</topology>
    </subcellularLocation>
</comment>
<keyword evidence="7 9" id="KW-0472">Membrane</keyword>
<evidence type="ECO:0008006" key="12">
    <source>
        <dbReference type="Google" id="ProtNLM"/>
    </source>
</evidence>
<evidence type="ECO:0000313" key="11">
    <source>
        <dbReference type="Proteomes" id="UP000188324"/>
    </source>
</evidence>
<organism evidence="10 11">
    <name type="scientific">Tessaracoccus flavus</name>
    <dbReference type="NCBI Taxonomy" id="1610493"/>
    <lineage>
        <taxon>Bacteria</taxon>
        <taxon>Bacillati</taxon>
        <taxon>Actinomycetota</taxon>
        <taxon>Actinomycetes</taxon>
        <taxon>Propionibacteriales</taxon>
        <taxon>Propionibacteriaceae</taxon>
        <taxon>Tessaracoccus</taxon>
    </lineage>
</organism>
<protein>
    <recommendedName>
        <fullName evidence="12">AI-2E family transporter</fullName>
    </recommendedName>
</protein>
<keyword evidence="11" id="KW-1185">Reference proteome</keyword>
<keyword evidence="3" id="KW-0813">Transport</keyword>
<dbReference type="Proteomes" id="UP000188324">
    <property type="component" value="Chromosome"/>
</dbReference>
<dbReference type="InterPro" id="IPR002549">
    <property type="entry name" value="AI-2E-like"/>
</dbReference>
<feature type="transmembrane region" description="Helical" evidence="9">
    <location>
        <begin position="294"/>
        <end position="311"/>
    </location>
</feature>
<reference evidence="10 11" key="1">
    <citation type="journal article" date="2016" name="Int. J. Syst. Evol. Microbiol.">
        <title>Tessaracoccus flavus sp. nov., isolated from the drainage system of a lindane-producing factory.</title>
        <authorList>
            <person name="Kumari R."/>
            <person name="Singh P."/>
            <person name="Schumann P."/>
            <person name="Lal R."/>
        </authorList>
    </citation>
    <scope>NUCLEOTIDE SEQUENCE [LARGE SCALE GENOMIC DNA]</scope>
    <source>
        <strain evidence="10 11">RP1T</strain>
    </source>
</reference>
<name>A0A1Q2CGZ1_9ACTN</name>
<gene>
    <name evidence="10" type="ORF">RPIT_11335</name>
</gene>
<evidence type="ECO:0000256" key="9">
    <source>
        <dbReference type="SAM" id="Phobius"/>
    </source>
</evidence>